<reference evidence="1 2" key="1">
    <citation type="submission" date="2023-07" db="EMBL/GenBank/DDBJ databases">
        <title>Sorghum-associated microbial communities from plants grown in Nebraska, USA.</title>
        <authorList>
            <person name="Schachtman D."/>
        </authorList>
    </citation>
    <scope>NUCLEOTIDE SEQUENCE [LARGE SCALE GENOMIC DNA]</scope>
    <source>
        <strain evidence="1 2">BE198</strain>
    </source>
</reference>
<accession>A0ABU1W6L4</accession>
<dbReference type="EMBL" id="JAVDVY010000001">
    <property type="protein sequence ID" value="MDR7133204.1"/>
    <property type="molecule type" value="Genomic_DNA"/>
</dbReference>
<name>A0ABU1W6L4_9GAMM</name>
<keyword evidence="2" id="KW-1185">Reference proteome</keyword>
<organism evidence="1 2">
    <name type="scientific">Lysobacter niastensis</name>
    <dbReference type="NCBI Taxonomy" id="380629"/>
    <lineage>
        <taxon>Bacteria</taxon>
        <taxon>Pseudomonadati</taxon>
        <taxon>Pseudomonadota</taxon>
        <taxon>Gammaproteobacteria</taxon>
        <taxon>Lysobacterales</taxon>
        <taxon>Lysobacteraceae</taxon>
        <taxon>Lysobacter</taxon>
    </lineage>
</organism>
<sequence>MAAGIGDLRSSIADENYRTEVAGMRRQCPARLGGSAMNMTLRQGLFGAAALCLISPALHAEQPDDWVWIAAPYVWAASVGTDLNTRTAIGDGGVNFSDVIDKVDGAFEGHFEGQNEKFGLFSDLTYIGLDDSHSFQRVDTHSNLDSTLFELAGVWSPGTGRYEGVEVFAGLRYIDVELTTDFDPVNPLFEPRRFHLDDSYSDFMLGVRYIWPLGDRWRLALRGDGSTGDTDGTWNVSVVGSYRVKYGEWLFGYRYLSIDIEEDDNNVDITLSGPMAGFGFVF</sequence>
<protein>
    <recommendedName>
        <fullName evidence="3">Outer membrane protein beta-barrel domain-containing protein</fullName>
    </recommendedName>
</protein>
<evidence type="ECO:0008006" key="3">
    <source>
        <dbReference type="Google" id="ProtNLM"/>
    </source>
</evidence>
<dbReference type="RefSeq" id="WP_310057570.1">
    <property type="nucleotide sequence ID" value="NZ_JAVDVY010000001.1"/>
</dbReference>
<evidence type="ECO:0000313" key="2">
    <source>
        <dbReference type="Proteomes" id="UP001251524"/>
    </source>
</evidence>
<comment type="caution">
    <text evidence="1">The sequence shown here is derived from an EMBL/GenBank/DDBJ whole genome shotgun (WGS) entry which is preliminary data.</text>
</comment>
<evidence type="ECO:0000313" key="1">
    <source>
        <dbReference type="EMBL" id="MDR7133204.1"/>
    </source>
</evidence>
<dbReference type="Proteomes" id="UP001251524">
    <property type="component" value="Unassembled WGS sequence"/>
</dbReference>
<proteinExistence type="predicted"/>
<gene>
    <name evidence="1" type="ORF">J2X06_000388</name>
</gene>